<dbReference type="EMBL" id="AP005637">
    <property type="protein sequence ID" value="BAD26045.1"/>
    <property type="molecule type" value="Genomic_DNA"/>
</dbReference>
<dbReference type="EMBL" id="AP005838">
    <property type="protein sequence ID" value="BAD26284.1"/>
    <property type="molecule type" value="Genomic_DNA"/>
</dbReference>
<evidence type="ECO:0000313" key="2">
    <source>
        <dbReference type="EMBL" id="BAD26284.1"/>
    </source>
</evidence>
<name>Q6H4R5_ORYSJ</name>
<dbReference type="Proteomes" id="UP000000763">
    <property type="component" value="Chromosome 9"/>
</dbReference>
<organism evidence="2 3">
    <name type="scientific">Oryza sativa subsp. japonica</name>
    <name type="common">Rice</name>
    <dbReference type="NCBI Taxonomy" id="39947"/>
    <lineage>
        <taxon>Eukaryota</taxon>
        <taxon>Viridiplantae</taxon>
        <taxon>Streptophyta</taxon>
        <taxon>Embryophyta</taxon>
        <taxon>Tracheophyta</taxon>
        <taxon>Spermatophyta</taxon>
        <taxon>Magnoliopsida</taxon>
        <taxon>Liliopsida</taxon>
        <taxon>Poales</taxon>
        <taxon>Poaceae</taxon>
        <taxon>BOP clade</taxon>
        <taxon>Oryzoideae</taxon>
        <taxon>Oryzeae</taxon>
        <taxon>Oryzinae</taxon>
        <taxon>Oryza</taxon>
        <taxon>Oryza sativa</taxon>
    </lineage>
</organism>
<reference evidence="3" key="4">
    <citation type="journal article" date="2008" name="Nucleic Acids Res.">
        <title>The rice annotation project database (RAP-DB): 2008 update.</title>
        <authorList>
            <consortium name="The rice annotation project (RAP)"/>
        </authorList>
    </citation>
    <scope>GENOME REANNOTATION</scope>
    <source>
        <strain evidence="3">cv. Nipponbare</strain>
    </source>
</reference>
<reference evidence="3" key="3">
    <citation type="journal article" date="2005" name="Nature">
        <title>The map-based sequence of the rice genome.</title>
        <authorList>
            <consortium name="International rice genome sequencing project (IRGSP)"/>
            <person name="Matsumoto T."/>
            <person name="Wu J."/>
            <person name="Kanamori H."/>
            <person name="Katayose Y."/>
            <person name="Fujisawa M."/>
            <person name="Namiki N."/>
            <person name="Mizuno H."/>
            <person name="Yamamoto K."/>
            <person name="Antonio B.A."/>
            <person name="Baba T."/>
            <person name="Sakata K."/>
            <person name="Nagamura Y."/>
            <person name="Aoki H."/>
            <person name="Arikawa K."/>
            <person name="Arita K."/>
            <person name="Bito T."/>
            <person name="Chiden Y."/>
            <person name="Fujitsuka N."/>
            <person name="Fukunaka R."/>
            <person name="Hamada M."/>
            <person name="Harada C."/>
            <person name="Hayashi A."/>
            <person name="Hijishita S."/>
            <person name="Honda M."/>
            <person name="Hosokawa S."/>
            <person name="Ichikawa Y."/>
            <person name="Idonuma A."/>
            <person name="Iijima M."/>
            <person name="Ikeda M."/>
            <person name="Ikeno M."/>
            <person name="Ito K."/>
            <person name="Ito S."/>
            <person name="Ito T."/>
            <person name="Ito Y."/>
            <person name="Ito Y."/>
            <person name="Iwabuchi A."/>
            <person name="Kamiya K."/>
            <person name="Karasawa W."/>
            <person name="Kurita K."/>
            <person name="Katagiri S."/>
            <person name="Kikuta A."/>
            <person name="Kobayashi H."/>
            <person name="Kobayashi N."/>
            <person name="Machita K."/>
            <person name="Maehara T."/>
            <person name="Masukawa M."/>
            <person name="Mizubayashi T."/>
            <person name="Mukai Y."/>
            <person name="Nagasaki H."/>
            <person name="Nagata Y."/>
            <person name="Naito S."/>
            <person name="Nakashima M."/>
            <person name="Nakama Y."/>
            <person name="Nakamichi Y."/>
            <person name="Nakamura M."/>
            <person name="Meguro A."/>
            <person name="Negishi M."/>
            <person name="Ohta I."/>
            <person name="Ohta T."/>
            <person name="Okamoto M."/>
            <person name="Ono N."/>
            <person name="Saji S."/>
            <person name="Sakaguchi M."/>
            <person name="Sakai K."/>
            <person name="Shibata M."/>
            <person name="Shimokawa T."/>
            <person name="Song J."/>
            <person name="Takazaki Y."/>
            <person name="Terasawa K."/>
            <person name="Tsugane M."/>
            <person name="Tsuji K."/>
            <person name="Ueda S."/>
            <person name="Waki K."/>
            <person name="Yamagata H."/>
            <person name="Yamamoto M."/>
            <person name="Yamamoto S."/>
            <person name="Yamane H."/>
            <person name="Yoshiki S."/>
            <person name="Yoshihara R."/>
            <person name="Yukawa K."/>
            <person name="Zhong H."/>
            <person name="Yano M."/>
            <person name="Yuan Q."/>
            <person name="Ouyang S."/>
            <person name="Liu J."/>
            <person name="Jones K.M."/>
            <person name="Gansberger K."/>
            <person name="Moffat K."/>
            <person name="Hill J."/>
            <person name="Bera J."/>
            <person name="Fadrosh D."/>
            <person name="Jin S."/>
            <person name="Johri S."/>
            <person name="Kim M."/>
            <person name="Overton L."/>
            <person name="Reardon M."/>
            <person name="Tsitrin T."/>
            <person name="Vuong H."/>
            <person name="Weaver B."/>
            <person name="Ciecko A."/>
            <person name="Tallon L."/>
            <person name="Jackson J."/>
            <person name="Pai G."/>
            <person name="Aken S.V."/>
            <person name="Utterback T."/>
            <person name="Reidmuller S."/>
            <person name="Feldblyum T."/>
            <person name="Hsiao J."/>
            <person name="Zismann V."/>
            <person name="Iobst S."/>
            <person name="de Vazeille A.R."/>
            <person name="Buell C.R."/>
            <person name="Ying K."/>
            <person name="Li Y."/>
            <person name="Lu T."/>
            <person name="Huang Y."/>
            <person name="Zhao Q."/>
            <person name="Feng Q."/>
            <person name="Zhang L."/>
            <person name="Zhu J."/>
            <person name="Weng Q."/>
            <person name="Mu J."/>
            <person name="Lu Y."/>
            <person name="Fan D."/>
            <person name="Liu Y."/>
            <person name="Guan J."/>
            <person name="Zhang Y."/>
            <person name="Yu S."/>
            <person name="Liu X."/>
            <person name="Zhang Y."/>
            <person name="Hong G."/>
            <person name="Han B."/>
            <person name="Choisne N."/>
            <person name="Demange N."/>
            <person name="Orjeda G."/>
            <person name="Samain S."/>
            <person name="Cattolico L."/>
            <person name="Pelletier E."/>
            <person name="Couloux A."/>
            <person name="Segurens B."/>
            <person name="Wincker P."/>
            <person name="D'Hont A."/>
            <person name="Scarpelli C."/>
            <person name="Weissenbach J."/>
            <person name="Salanoubat M."/>
            <person name="Quetier F."/>
            <person name="Yu Y."/>
            <person name="Kim H.R."/>
            <person name="Rambo T."/>
            <person name="Currie J."/>
            <person name="Collura K."/>
            <person name="Luo M."/>
            <person name="Yang T."/>
            <person name="Ammiraju J.S.S."/>
            <person name="Engler F."/>
            <person name="Soderlund C."/>
            <person name="Wing R.A."/>
            <person name="Palmer L.E."/>
            <person name="de la Bastide M."/>
            <person name="Spiegel L."/>
            <person name="Nascimento L."/>
            <person name="Zutavern T."/>
            <person name="O'Shaughnessy A."/>
            <person name="Dike S."/>
            <person name="Dedhia N."/>
            <person name="Preston R."/>
            <person name="Balija V."/>
            <person name="McCombie W.R."/>
            <person name="Chow T."/>
            <person name="Chen H."/>
            <person name="Chung M."/>
            <person name="Chen C."/>
            <person name="Shaw J."/>
            <person name="Wu H."/>
            <person name="Hsiao K."/>
            <person name="Chao Y."/>
            <person name="Chu M."/>
            <person name="Cheng C."/>
            <person name="Hour A."/>
            <person name="Lee P."/>
            <person name="Lin S."/>
            <person name="Lin Y."/>
            <person name="Liou J."/>
            <person name="Liu S."/>
            <person name="Hsing Y."/>
            <person name="Raghuvanshi S."/>
            <person name="Mohanty A."/>
            <person name="Bharti A.K."/>
            <person name="Gaur A."/>
            <person name="Gupta V."/>
            <person name="Kumar D."/>
            <person name="Ravi V."/>
            <person name="Vij S."/>
            <person name="Kapur A."/>
            <person name="Khurana P."/>
            <person name="Khurana P."/>
            <person name="Khurana J.P."/>
            <person name="Tyagi A.K."/>
            <person name="Gaikwad K."/>
            <person name="Singh A."/>
            <person name="Dalal V."/>
            <person name="Srivastava S."/>
            <person name="Dixit A."/>
            <person name="Pal A.K."/>
            <person name="Ghazi I.A."/>
            <person name="Yadav M."/>
            <person name="Pandit A."/>
            <person name="Bhargava A."/>
            <person name="Sureshbabu K."/>
            <person name="Batra K."/>
            <person name="Sharma T.R."/>
            <person name="Mohapatra T."/>
            <person name="Singh N.K."/>
            <person name="Messing J."/>
            <person name="Nelson A.B."/>
            <person name="Fuks G."/>
            <person name="Kavchok S."/>
            <person name="Keizer G."/>
            <person name="Linton E."/>
            <person name="Llaca V."/>
            <person name="Song R."/>
            <person name="Tanyolac B."/>
            <person name="Young S."/>
            <person name="Ho-Il K."/>
            <person name="Hahn J.H."/>
            <person name="Sangsakoo G."/>
            <person name="Vanavichit A."/>
            <person name="de Mattos Luiz.A.T."/>
            <person name="Zimmer P.D."/>
            <person name="Malone G."/>
            <person name="Dellagostin O."/>
            <person name="de Oliveira A.C."/>
            <person name="Bevan M."/>
            <person name="Bancroft I."/>
            <person name="Minx P."/>
            <person name="Cordum H."/>
            <person name="Wilson R."/>
            <person name="Cheng Z."/>
            <person name="Jin W."/>
            <person name="Jiang J."/>
            <person name="Leong S.A."/>
            <person name="Iwama H."/>
            <person name="Gojobori T."/>
            <person name="Itoh T."/>
            <person name="Niimura Y."/>
            <person name="Fujii Y."/>
            <person name="Habara T."/>
            <person name="Sakai H."/>
            <person name="Sato Y."/>
            <person name="Wilson G."/>
            <person name="Kumar K."/>
            <person name="McCouch S."/>
            <person name="Juretic N."/>
            <person name="Hoen D."/>
            <person name="Wright S."/>
            <person name="Bruskiewich R."/>
            <person name="Bureau T."/>
            <person name="Miyao A."/>
            <person name="Hirochika H."/>
            <person name="Nishikawa T."/>
            <person name="Kadowaki K."/>
            <person name="Sugiura M."/>
            <person name="Burr B."/>
            <person name="Sasaki T."/>
        </authorList>
    </citation>
    <scope>NUCLEOTIDE SEQUENCE [LARGE SCALE GENOMIC DNA]</scope>
    <source>
        <strain evidence="3">cv. Nipponbare</strain>
    </source>
</reference>
<evidence type="ECO:0000313" key="1">
    <source>
        <dbReference type="EMBL" id="BAD26045.1"/>
    </source>
</evidence>
<proteinExistence type="predicted"/>
<accession>Q6H4R5</accession>
<protein>
    <submittedName>
        <fullName evidence="2">Uncharacterized protein</fullName>
    </submittedName>
</protein>
<reference evidence="1" key="1">
    <citation type="submission" date="2002-08" db="EMBL/GenBank/DDBJ databases">
        <title>Oryza sativa nipponbare(GA3) genomic DNA, chromosome 9, PAC clone:P0711A01.</title>
        <authorList>
            <person name="Sasaki T."/>
            <person name="Matsumoto T."/>
            <person name="Katayose Y."/>
        </authorList>
    </citation>
    <scope>NUCLEOTIDE SEQUENCE</scope>
</reference>
<reference evidence="2" key="2">
    <citation type="submission" date="2002-10" db="EMBL/GenBank/DDBJ databases">
        <title>Oryza sativa nipponbare(GA3) genomic DNA, chromosome 9, BAC clone:OSJNBa0041C07.</title>
        <authorList>
            <person name="Sasaki T."/>
            <person name="Matsumoto T."/>
            <person name="Katayose Y."/>
        </authorList>
    </citation>
    <scope>NUCLEOTIDE SEQUENCE</scope>
</reference>
<dbReference type="AlphaFoldDB" id="Q6H4R5"/>
<sequence>MAGSAVLRPSDGNVVFRRNACILDTSDGRTLHPKHPIQWLVIGSKGGNGNPMHGLEAGTSSVAHELGGVLVELIDGM</sequence>
<gene>
    <name evidence="2" type="ORF">OSJNBa0041C07.16</name>
    <name evidence="1" type="ORF">P0711A01.30</name>
</gene>
<evidence type="ECO:0000313" key="3">
    <source>
        <dbReference type="Proteomes" id="UP000000763"/>
    </source>
</evidence>